<feature type="domain" description="DUF7683" evidence="1">
    <location>
        <begin position="4"/>
        <end position="78"/>
    </location>
</feature>
<sequence>MKIERLITIFDKRTDRLKEEINIDYVDLIKLKEIFKSSDDDPLMYMVYEIKEGLIPQINELLNDKVIFDLQNYLYYVECVQLPPYDFGKKD</sequence>
<dbReference type="AlphaFoldDB" id="A0A9E8SKS5"/>
<dbReference type="EMBL" id="CP112998">
    <property type="protein sequence ID" value="WAC12288.1"/>
    <property type="molecule type" value="Genomic_DNA"/>
</dbReference>
<proteinExistence type="predicted"/>
<protein>
    <recommendedName>
        <fullName evidence="1">DUF7683 domain-containing protein</fullName>
    </recommendedName>
</protein>
<evidence type="ECO:0000313" key="3">
    <source>
        <dbReference type="Proteomes" id="UP001164653"/>
    </source>
</evidence>
<gene>
    <name evidence="2" type="ORF">ON006_31760</name>
</gene>
<accession>A0A9E8SKS5</accession>
<dbReference type="KEGG" id="dpf:ON006_31760"/>
<dbReference type="Pfam" id="PF24731">
    <property type="entry name" value="DUF7683"/>
    <property type="match status" value="1"/>
</dbReference>
<dbReference type="InterPro" id="IPR056100">
    <property type="entry name" value="DUF7683"/>
</dbReference>
<name>A0A9E8SKS5_9BACT</name>
<dbReference type="Proteomes" id="UP001164653">
    <property type="component" value="Chromosome"/>
</dbReference>
<organism evidence="2 3">
    <name type="scientific">Dyadobacter pollutisoli</name>
    <dbReference type="NCBI Taxonomy" id="2910158"/>
    <lineage>
        <taxon>Bacteria</taxon>
        <taxon>Pseudomonadati</taxon>
        <taxon>Bacteroidota</taxon>
        <taxon>Cytophagia</taxon>
        <taxon>Cytophagales</taxon>
        <taxon>Spirosomataceae</taxon>
        <taxon>Dyadobacter</taxon>
    </lineage>
</organism>
<keyword evidence="3" id="KW-1185">Reference proteome</keyword>
<reference evidence="2" key="1">
    <citation type="submission" date="2022-11" db="EMBL/GenBank/DDBJ databases">
        <title>Dyadobacter pollutisoli sp. nov., isolated from plastic dumped soil.</title>
        <authorList>
            <person name="Kim J.M."/>
            <person name="Kim K.R."/>
            <person name="Lee J.K."/>
            <person name="Hao L."/>
            <person name="Jeon C.O."/>
        </authorList>
    </citation>
    <scope>NUCLEOTIDE SEQUENCE</scope>
    <source>
        <strain evidence="2">U1</strain>
    </source>
</reference>
<evidence type="ECO:0000313" key="2">
    <source>
        <dbReference type="EMBL" id="WAC12288.1"/>
    </source>
</evidence>
<dbReference type="RefSeq" id="WP_244821846.1">
    <property type="nucleotide sequence ID" value="NZ_CP112998.1"/>
</dbReference>
<evidence type="ECO:0000259" key="1">
    <source>
        <dbReference type="Pfam" id="PF24731"/>
    </source>
</evidence>